<name>A0AAE1S6H6_9SOLA</name>
<dbReference type="PANTHER" id="PTHR33325:SF11">
    <property type="entry name" value="COLD SHOCK DOMAIN-CONTAINING PROTEIN 4-LIKE"/>
    <property type="match status" value="1"/>
</dbReference>
<evidence type="ECO:0000313" key="2">
    <source>
        <dbReference type="Proteomes" id="UP001291623"/>
    </source>
</evidence>
<protein>
    <submittedName>
        <fullName evidence="1">Uncharacterized protein</fullName>
    </submittedName>
</protein>
<accession>A0AAE1S6H6</accession>
<proteinExistence type="predicted"/>
<dbReference type="Proteomes" id="UP001291623">
    <property type="component" value="Unassembled WGS sequence"/>
</dbReference>
<dbReference type="AlphaFoldDB" id="A0AAE1S6H6"/>
<comment type="caution">
    <text evidence="1">The sequence shown here is derived from an EMBL/GenBank/DDBJ whole genome shotgun (WGS) entry which is preliminary data.</text>
</comment>
<gene>
    <name evidence="1" type="ORF">RND71_018622</name>
</gene>
<keyword evidence="2" id="KW-1185">Reference proteome</keyword>
<dbReference type="EMBL" id="JAVYJV010000009">
    <property type="protein sequence ID" value="KAK4363381.1"/>
    <property type="molecule type" value="Genomic_DNA"/>
</dbReference>
<dbReference type="PANTHER" id="PTHR33325">
    <property type="entry name" value="ZINC FINGER, CCHC-TYPE-RELATED"/>
    <property type="match status" value="1"/>
</dbReference>
<evidence type="ECO:0000313" key="1">
    <source>
        <dbReference type="EMBL" id="KAK4363381.1"/>
    </source>
</evidence>
<organism evidence="1 2">
    <name type="scientific">Anisodus tanguticus</name>
    <dbReference type="NCBI Taxonomy" id="243964"/>
    <lineage>
        <taxon>Eukaryota</taxon>
        <taxon>Viridiplantae</taxon>
        <taxon>Streptophyta</taxon>
        <taxon>Embryophyta</taxon>
        <taxon>Tracheophyta</taxon>
        <taxon>Spermatophyta</taxon>
        <taxon>Magnoliopsida</taxon>
        <taxon>eudicotyledons</taxon>
        <taxon>Gunneridae</taxon>
        <taxon>Pentapetalae</taxon>
        <taxon>asterids</taxon>
        <taxon>lamiids</taxon>
        <taxon>Solanales</taxon>
        <taxon>Solanaceae</taxon>
        <taxon>Solanoideae</taxon>
        <taxon>Hyoscyameae</taxon>
        <taxon>Anisodus</taxon>
    </lineage>
</organism>
<sequence>MANLTKFEFIALDISGKNYLSWVLDAEIHLDAMGLGDTIKEKNRASNQENAEAMIFTRHHLDEALKIEYLTIKDPLILWKNLKERYDHLKMVFLPKA</sequence>
<reference evidence="1" key="1">
    <citation type="submission" date="2023-12" db="EMBL/GenBank/DDBJ databases">
        <title>Genome assembly of Anisodus tanguticus.</title>
        <authorList>
            <person name="Wang Y.-J."/>
        </authorList>
    </citation>
    <scope>NUCLEOTIDE SEQUENCE</scope>
    <source>
        <strain evidence="1">KB-2021</strain>
        <tissue evidence="1">Leaf</tissue>
    </source>
</reference>